<organism evidence="10 11">
    <name type="scientific">Aerophobetes bacterium</name>
    <dbReference type="NCBI Taxonomy" id="2030807"/>
    <lineage>
        <taxon>Bacteria</taxon>
        <taxon>Candidatus Aerophobota</taxon>
    </lineage>
</organism>
<dbReference type="PROSITE" id="PS50890">
    <property type="entry name" value="PUA"/>
    <property type="match status" value="1"/>
</dbReference>
<dbReference type="GO" id="GO:0005829">
    <property type="term" value="C:cytosol"/>
    <property type="evidence" value="ECO:0007669"/>
    <property type="project" value="TreeGrafter"/>
</dbReference>
<protein>
    <recommendedName>
        <fullName evidence="8">Glutamate 5-kinase</fullName>
        <ecNumber evidence="8">2.7.2.11</ecNumber>
    </recommendedName>
    <alternativeName>
        <fullName evidence="8">Gamma-glutamyl kinase</fullName>
        <shortName evidence="8">GK</shortName>
    </alternativeName>
</protein>
<feature type="binding site" evidence="8">
    <location>
        <position position="144"/>
    </location>
    <ligand>
        <name>substrate</name>
    </ligand>
</feature>
<comment type="pathway">
    <text evidence="8">Amino-acid biosynthesis; L-proline biosynthesis; L-glutamate 5-semialdehyde from L-glutamate: step 1/2.</text>
</comment>
<evidence type="ECO:0000313" key="10">
    <source>
        <dbReference type="EMBL" id="TES86313.1"/>
    </source>
</evidence>
<dbReference type="InterPro" id="IPR002478">
    <property type="entry name" value="PUA"/>
</dbReference>
<dbReference type="InterPro" id="IPR001057">
    <property type="entry name" value="Glu/AcGlu_kinase"/>
</dbReference>
<evidence type="ECO:0000313" key="11">
    <source>
        <dbReference type="Proteomes" id="UP000320781"/>
    </source>
</evidence>
<feature type="domain" description="PUA" evidence="9">
    <location>
        <begin position="283"/>
        <end position="360"/>
    </location>
</feature>
<dbReference type="PIRSF" id="PIRSF000729">
    <property type="entry name" value="GK"/>
    <property type="match status" value="1"/>
</dbReference>
<keyword evidence="7 8" id="KW-0067">ATP-binding</keyword>
<dbReference type="NCBIfam" id="TIGR01027">
    <property type="entry name" value="proB"/>
    <property type="match status" value="1"/>
</dbReference>
<feature type="binding site" evidence="8">
    <location>
        <position position="158"/>
    </location>
    <ligand>
        <name>substrate</name>
    </ligand>
</feature>
<dbReference type="Gene3D" id="3.40.1160.10">
    <property type="entry name" value="Acetylglutamate kinase-like"/>
    <property type="match status" value="1"/>
</dbReference>
<evidence type="ECO:0000256" key="7">
    <source>
        <dbReference type="ARBA" id="ARBA00022840"/>
    </source>
</evidence>
<dbReference type="SUPFAM" id="SSF53633">
    <property type="entry name" value="Carbamate kinase-like"/>
    <property type="match status" value="1"/>
</dbReference>
<evidence type="ECO:0000256" key="3">
    <source>
        <dbReference type="ARBA" id="ARBA00022650"/>
    </source>
</evidence>
<keyword evidence="1 8" id="KW-0963">Cytoplasm</keyword>
<dbReference type="PANTHER" id="PTHR43654">
    <property type="entry name" value="GLUTAMATE 5-KINASE"/>
    <property type="match status" value="1"/>
</dbReference>
<reference evidence="10 11" key="1">
    <citation type="submission" date="2019-03" db="EMBL/GenBank/DDBJ databases">
        <title>Metabolic potential of uncultured bacteria and archaea associated with petroleum seepage in deep-sea sediments.</title>
        <authorList>
            <person name="Dong X."/>
            <person name="Hubert C."/>
        </authorList>
    </citation>
    <scope>NUCLEOTIDE SEQUENCE [LARGE SCALE GENOMIC DNA]</scope>
    <source>
        <strain evidence="10">E44_bin92</strain>
    </source>
</reference>
<dbReference type="GO" id="GO:0055129">
    <property type="term" value="P:L-proline biosynthetic process"/>
    <property type="evidence" value="ECO:0007669"/>
    <property type="project" value="UniProtKB-UniRule"/>
</dbReference>
<dbReference type="GO" id="GO:0004349">
    <property type="term" value="F:glutamate 5-kinase activity"/>
    <property type="evidence" value="ECO:0007669"/>
    <property type="project" value="UniProtKB-UniRule"/>
</dbReference>
<evidence type="ECO:0000256" key="8">
    <source>
        <dbReference type="HAMAP-Rule" id="MF_00456"/>
    </source>
</evidence>
<comment type="caution">
    <text evidence="10">The sequence shown here is derived from an EMBL/GenBank/DDBJ whole genome shotgun (WGS) entry which is preliminary data.</text>
</comment>
<dbReference type="InterPro" id="IPR036974">
    <property type="entry name" value="PUA_sf"/>
</dbReference>
<comment type="similarity">
    <text evidence="8">Belongs to the glutamate 5-kinase family.</text>
</comment>
<keyword evidence="3 8" id="KW-0641">Proline biosynthesis</keyword>
<dbReference type="Gene3D" id="2.30.130.10">
    <property type="entry name" value="PUA domain"/>
    <property type="match status" value="1"/>
</dbReference>
<keyword evidence="5 8" id="KW-0547">Nucleotide-binding</keyword>
<dbReference type="InterPro" id="IPR011529">
    <property type="entry name" value="Glu_5kinase"/>
</dbReference>
<dbReference type="HAMAP" id="MF_00456">
    <property type="entry name" value="ProB"/>
    <property type="match status" value="1"/>
</dbReference>
<proteinExistence type="inferred from homology"/>
<gene>
    <name evidence="8 10" type="primary">proB</name>
    <name evidence="10" type="ORF">E3J95_02260</name>
</gene>
<dbReference type="InterPro" id="IPR036393">
    <property type="entry name" value="AceGlu_kinase-like_sf"/>
</dbReference>
<comment type="caution">
    <text evidence="8">Lacks conserved residue(s) required for the propagation of feature annotation.</text>
</comment>
<dbReference type="InterPro" id="IPR015947">
    <property type="entry name" value="PUA-like_sf"/>
</dbReference>
<dbReference type="Pfam" id="PF01472">
    <property type="entry name" value="PUA"/>
    <property type="match status" value="1"/>
</dbReference>
<accession>A0A523QKQ9</accession>
<feature type="binding site" evidence="8">
    <location>
        <position position="16"/>
    </location>
    <ligand>
        <name>ATP</name>
        <dbReference type="ChEBI" id="CHEBI:30616"/>
    </ligand>
</feature>
<dbReference type="PRINTS" id="PR00474">
    <property type="entry name" value="GLU5KINASE"/>
</dbReference>
<dbReference type="EMBL" id="SOKU01000109">
    <property type="protein sequence ID" value="TES86313.1"/>
    <property type="molecule type" value="Genomic_DNA"/>
</dbReference>
<dbReference type="InterPro" id="IPR005715">
    <property type="entry name" value="Glu_5kinase/COase_Synthase"/>
</dbReference>
<evidence type="ECO:0000256" key="6">
    <source>
        <dbReference type="ARBA" id="ARBA00022777"/>
    </source>
</evidence>
<keyword evidence="4 8" id="KW-0808">Transferase</keyword>
<sequence>MTRHSITKSIKRAVVKIGSAVIFDERRGLSRERIANIVRDVAQLERSGKEIVLVTSGAIRTGLRVLRGLQADRSLEVPCKTAAAVGQSQLLRAYAEEFERVGFQTAQILLMRSDVSHRQRGTDLRRVICQLLSLHVIPLVNENDVILKEDTRERVRENDKLASLIGAKIGAEAVILLSDVEGFYTADPSHEGSKRYTLIREITENMERQAREASSGKGKGGIWPKLQAAKAAINTNMICIVADGRIKEVLTRIMAGDDVGTIFVPSEAEGWKAAVASGGVLEAQIVVDQGAKKAILERGKSLLAAGITEVMGYFSAGATVSIVSEDGQEIARGWTNYSSSQIYNLKRKHSKLLRDIYGNSAPEEIVHRNKMTLARTWTPNVLVE</sequence>
<comment type="subcellular location">
    <subcellularLocation>
        <location evidence="8">Cytoplasm</location>
    </subcellularLocation>
</comment>
<evidence type="ECO:0000256" key="1">
    <source>
        <dbReference type="ARBA" id="ARBA00022490"/>
    </source>
</evidence>
<feature type="binding site" evidence="8">
    <location>
        <position position="56"/>
    </location>
    <ligand>
        <name>substrate</name>
    </ligand>
</feature>
<dbReference type="PANTHER" id="PTHR43654:SF1">
    <property type="entry name" value="ISOPENTENYL PHOSPHATE KINASE"/>
    <property type="match status" value="1"/>
</dbReference>
<dbReference type="SMART" id="SM00359">
    <property type="entry name" value="PUA"/>
    <property type="match status" value="1"/>
</dbReference>
<dbReference type="EC" id="2.7.2.11" evidence="8"/>
<dbReference type="CDD" id="cd21157">
    <property type="entry name" value="PUA_G5K"/>
    <property type="match status" value="1"/>
</dbReference>
<evidence type="ECO:0000256" key="4">
    <source>
        <dbReference type="ARBA" id="ARBA00022679"/>
    </source>
</evidence>
<evidence type="ECO:0000256" key="2">
    <source>
        <dbReference type="ARBA" id="ARBA00022605"/>
    </source>
</evidence>
<dbReference type="Pfam" id="PF00696">
    <property type="entry name" value="AA_kinase"/>
    <property type="match status" value="1"/>
</dbReference>
<feature type="binding site" evidence="8">
    <location>
        <begin position="178"/>
        <end position="179"/>
    </location>
    <ligand>
        <name>ATP</name>
        <dbReference type="ChEBI" id="CHEBI:30616"/>
    </ligand>
</feature>
<comment type="catalytic activity">
    <reaction evidence="8">
        <text>L-glutamate + ATP = L-glutamyl 5-phosphate + ADP</text>
        <dbReference type="Rhea" id="RHEA:14877"/>
        <dbReference type="ChEBI" id="CHEBI:29985"/>
        <dbReference type="ChEBI" id="CHEBI:30616"/>
        <dbReference type="ChEBI" id="CHEBI:58274"/>
        <dbReference type="ChEBI" id="CHEBI:456216"/>
        <dbReference type="EC" id="2.7.2.11"/>
    </reaction>
</comment>
<evidence type="ECO:0000259" key="9">
    <source>
        <dbReference type="SMART" id="SM00359"/>
    </source>
</evidence>
<name>A0A523QKQ9_UNCAE</name>
<dbReference type="UniPathway" id="UPA00098">
    <property type="reaction ID" value="UER00359"/>
</dbReference>
<comment type="function">
    <text evidence="8">Catalyzes the transfer of a phosphate group to glutamate to form L-glutamate 5-phosphate.</text>
</comment>
<dbReference type="FunFam" id="3.40.1160.10:FF:000006">
    <property type="entry name" value="Glutamate 5-kinase"/>
    <property type="match status" value="1"/>
</dbReference>
<dbReference type="InterPro" id="IPR001048">
    <property type="entry name" value="Asp/Glu/Uridylate_kinase"/>
</dbReference>
<dbReference type="AlphaFoldDB" id="A0A523QKQ9"/>
<dbReference type="SUPFAM" id="SSF88697">
    <property type="entry name" value="PUA domain-like"/>
    <property type="match status" value="1"/>
</dbReference>
<dbReference type="Proteomes" id="UP000320781">
    <property type="component" value="Unassembled WGS sequence"/>
</dbReference>
<keyword evidence="6 8" id="KW-0418">Kinase</keyword>
<dbReference type="GO" id="GO:0003723">
    <property type="term" value="F:RNA binding"/>
    <property type="evidence" value="ECO:0007669"/>
    <property type="project" value="InterPro"/>
</dbReference>
<evidence type="ECO:0000256" key="5">
    <source>
        <dbReference type="ARBA" id="ARBA00022741"/>
    </source>
</evidence>
<keyword evidence="2 8" id="KW-0028">Amino-acid biosynthesis</keyword>
<dbReference type="GO" id="GO:0005524">
    <property type="term" value="F:ATP binding"/>
    <property type="evidence" value="ECO:0007669"/>
    <property type="project" value="UniProtKB-KW"/>
</dbReference>